<evidence type="ECO:0000256" key="3">
    <source>
        <dbReference type="ARBA" id="ARBA00022527"/>
    </source>
</evidence>
<feature type="compositionally biased region" description="Basic and acidic residues" evidence="14">
    <location>
        <begin position="906"/>
        <end position="915"/>
    </location>
</feature>
<feature type="region of interest" description="Disordered" evidence="14">
    <location>
        <begin position="350"/>
        <end position="456"/>
    </location>
</feature>
<dbReference type="AlphaFoldDB" id="A0A9P4P1N3"/>
<dbReference type="FunFam" id="3.30.200.20:FF:000042">
    <property type="entry name" value="Aurora kinase A"/>
    <property type="match status" value="1"/>
</dbReference>
<comment type="catalytic activity">
    <reaction evidence="11">
        <text>L-threonyl-[protein] + ATP = O-phospho-L-threonyl-[protein] + ADP + H(+)</text>
        <dbReference type="Rhea" id="RHEA:46608"/>
        <dbReference type="Rhea" id="RHEA-COMP:11060"/>
        <dbReference type="Rhea" id="RHEA-COMP:11605"/>
        <dbReference type="ChEBI" id="CHEBI:15378"/>
        <dbReference type="ChEBI" id="CHEBI:30013"/>
        <dbReference type="ChEBI" id="CHEBI:30616"/>
        <dbReference type="ChEBI" id="CHEBI:61977"/>
        <dbReference type="ChEBI" id="CHEBI:456216"/>
        <dbReference type="EC" id="2.7.11.1"/>
    </reaction>
</comment>
<proteinExistence type="predicted"/>
<dbReference type="OrthoDB" id="346907at2759"/>
<evidence type="ECO:0000256" key="8">
    <source>
        <dbReference type="ARBA" id="ARBA00022927"/>
    </source>
</evidence>
<evidence type="ECO:0000256" key="1">
    <source>
        <dbReference type="ARBA" id="ARBA00004623"/>
    </source>
</evidence>
<evidence type="ECO:0000256" key="13">
    <source>
        <dbReference type="PROSITE-ProRule" id="PRU10141"/>
    </source>
</evidence>
<feature type="region of interest" description="Disordered" evidence="14">
    <location>
        <begin position="778"/>
        <end position="802"/>
    </location>
</feature>
<dbReference type="EMBL" id="MU007014">
    <property type="protein sequence ID" value="KAF2435029.1"/>
    <property type="molecule type" value="Genomic_DNA"/>
</dbReference>
<feature type="binding site" evidence="13">
    <location>
        <position position="54"/>
    </location>
    <ligand>
        <name>ATP</name>
        <dbReference type="ChEBI" id="CHEBI:30616"/>
    </ligand>
</feature>
<evidence type="ECO:0000256" key="6">
    <source>
        <dbReference type="ARBA" id="ARBA00022777"/>
    </source>
</evidence>
<dbReference type="Pfam" id="PF12063">
    <property type="entry name" value="ATG1-like_MIT1"/>
    <property type="match status" value="1"/>
</dbReference>
<keyword evidence="4" id="KW-0808">Transferase</keyword>
<evidence type="ECO:0000313" key="16">
    <source>
        <dbReference type="EMBL" id="KAF2435029.1"/>
    </source>
</evidence>
<dbReference type="PROSITE" id="PS00108">
    <property type="entry name" value="PROTEIN_KINASE_ST"/>
    <property type="match status" value="1"/>
</dbReference>
<dbReference type="GO" id="GO:0004674">
    <property type="term" value="F:protein serine/threonine kinase activity"/>
    <property type="evidence" value="ECO:0007669"/>
    <property type="project" value="UniProtKB-KW"/>
</dbReference>
<dbReference type="GO" id="GO:0000422">
    <property type="term" value="P:autophagy of mitochondrion"/>
    <property type="evidence" value="ECO:0007669"/>
    <property type="project" value="TreeGrafter"/>
</dbReference>
<dbReference type="GO" id="GO:0042594">
    <property type="term" value="P:response to starvation"/>
    <property type="evidence" value="ECO:0007669"/>
    <property type="project" value="TreeGrafter"/>
</dbReference>
<dbReference type="InterPro" id="IPR048941">
    <property type="entry name" value="ATG1-like_MIT2"/>
</dbReference>
<dbReference type="InterPro" id="IPR008271">
    <property type="entry name" value="Ser/Thr_kinase_AS"/>
</dbReference>
<dbReference type="Pfam" id="PF21127">
    <property type="entry name" value="ATG1-like_MIT2"/>
    <property type="match status" value="1"/>
</dbReference>
<keyword evidence="9" id="KW-0072">Autophagy</keyword>
<feature type="compositionally biased region" description="Low complexity" evidence="14">
    <location>
        <begin position="919"/>
        <end position="930"/>
    </location>
</feature>
<name>A0A9P4P1N3_9PEZI</name>
<evidence type="ECO:0000313" key="17">
    <source>
        <dbReference type="Proteomes" id="UP000800235"/>
    </source>
</evidence>
<evidence type="ECO:0000256" key="2">
    <source>
        <dbReference type="ARBA" id="ARBA00012513"/>
    </source>
</evidence>
<dbReference type="GO" id="GO:0010506">
    <property type="term" value="P:regulation of autophagy"/>
    <property type="evidence" value="ECO:0007669"/>
    <property type="project" value="InterPro"/>
</dbReference>
<dbReference type="GO" id="GO:0005776">
    <property type="term" value="C:autophagosome"/>
    <property type="evidence" value="ECO:0007669"/>
    <property type="project" value="TreeGrafter"/>
</dbReference>
<evidence type="ECO:0000256" key="11">
    <source>
        <dbReference type="ARBA" id="ARBA00047899"/>
    </source>
</evidence>
<evidence type="ECO:0000256" key="9">
    <source>
        <dbReference type="ARBA" id="ARBA00023006"/>
    </source>
</evidence>
<feature type="compositionally biased region" description="Low complexity" evidence="14">
    <location>
        <begin position="419"/>
        <end position="434"/>
    </location>
</feature>
<dbReference type="GO" id="GO:0000045">
    <property type="term" value="P:autophagosome assembly"/>
    <property type="evidence" value="ECO:0007669"/>
    <property type="project" value="TreeGrafter"/>
</dbReference>
<dbReference type="SMART" id="SM00220">
    <property type="entry name" value="S_TKc"/>
    <property type="match status" value="1"/>
</dbReference>
<dbReference type="GO" id="GO:0005829">
    <property type="term" value="C:cytosol"/>
    <property type="evidence" value="ECO:0007669"/>
    <property type="project" value="TreeGrafter"/>
</dbReference>
<dbReference type="InterPro" id="IPR000719">
    <property type="entry name" value="Prot_kinase_dom"/>
</dbReference>
<feature type="region of interest" description="Disordered" evidence="14">
    <location>
        <begin position="906"/>
        <end position="949"/>
    </location>
</feature>
<reference evidence="16" key="1">
    <citation type="journal article" date="2020" name="Stud. Mycol.">
        <title>101 Dothideomycetes genomes: a test case for predicting lifestyles and emergence of pathogens.</title>
        <authorList>
            <person name="Haridas S."/>
            <person name="Albert R."/>
            <person name="Binder M."/>
            <person name="Bloem J."/>
            <person name="Labutti K."/>
            <person name="Salamov A."/>
            <person name="Andreopoulos B."/>
            <person name="Baker S."/>
            <person name="Barry K."/>
            <person name="Bills G."/>
            <person name="Bluhm B."/>
            <person name="Cannon C."/>
            <person name="Castanera R."/>
            <person name="Culley D."/>
            <person name="Daum C."/>
            <person name="Ezra D."/>
            <person name="Gonzalez J."/>
            <person name="Henrissat B."/>
            <person name="Kuo A."/>
            <person name="Liang C."/>
            <person name="Lipzen A."/>
            <person name="Lutzoni F."/>
            <person name="Magnuson J."/>
            <person name="Mondo S."/>
            <person name="Nolan M."/>
            <person name="Ohm R."/>
            <person name="Pangilinan J."/>
            <person name="Park H.-J."/>
            <person name="Ramirez L."/>
            <person name="Alfaro M."/>
            <person name="Sun H."/>
            <person name="Tritt A."/>
            <person name="Yoshinaga Y."/>
            <person name="Zwiers L.-H."/>
            <person name="Turgeon B."/>
            <person name="Goodwin S."/>
            <person name="Spatafora J."/>
            <person name="Crous P."/>
            <person name="Grigoriev I."/>
        </authorList>
    </citation>
    <scope>NUCLEOTIDE SEQUENCE</scope>
    <source>
        <strain evidence="16">CBS 130266</strain>
    </source>
</reference>
<keyword evidence="3" id="KW-0723">Serine/threonine-protein kinase</keyword>
<dbReference type="InterPro" id="IPR022708">
    <property type="entry name" value="Atg1-like_tMIT"/>
</dbReference>
<dbReference type="SUPFAM" id="SSF56112">
    <property type="entry name" value="Protein kinase-like (PK-like)"/>
    <property type="match status" value="1"/>
</dbReference>
<feature type="compositionally biased region" description="Polar residues" evidence="14">
    <location>
        <begin position="932"/>
        <end position="949"/>
    </location>
</feature>
<dbReference type="EC" id="2.7.11.1" evidence="2"/>
<dbReference type="InterPro" id="IPR017441">
    <property type="entry name" value="Protein_kinase_ATP_BS"/>
</dbReference>
<dbReference type="Pfam" id="PF00069">
    <property type="entry name" value="Pkinase"/>
    <property type="match status" value="1"/>
</dbReference>
<evidence type="ECO:0000256" key="7">
    <source>
        <dbReference type="ARBA" id="ARBA00022840"/>
    </source>
</evidence>
<protein>
    <recommendedName>
        <fullName evidence="2">non-specific serine/threonine protein kinase</fullName>
        <ecNumber evidence="2">2.7.11.1</ecNumber>
    </recommendedName>
    <alternativeName>
        <fullName evidence="10">Autophagy-related protein 1</fullName>
    </alternativeName>
</protein>
<evidence type="ECO:0000256" key="10">
    <source>
        <dbReference type="ARBA" id="ARBA00030237"/>
    </source>
</evidence>
<dbReference type="PROSITE" id="PS50011">
    <property type="entry name" value="PROTEIN_KINASE_DOM"/>
    <property type="match status" value="1"/>
</dbReference>
<dbReference type="GO" id="GO:0005524">
    <property type="term" value="F:ATP binding"/>
    <property type="evidence" value="ECO:0007669"/>
    <property type="project" value="UniProtKB-UniRule"/>
</dbReference>
<feature type="compositionally biased region" description="Basic and acidic residues" evidence="14">
    <location>
        <begin position="361"/>
        <end position="370"/>
    </location>
</feature>
<dbReference type="InterPro" id="IPR045269">
    <property type="entry name" value="Atg1-like"/>
</dbReference>
<accession>A0A9P4P1N3</accession>
<feature type="domain" description="Protein kinase" evidence="15">
    <location>
        <begin position="25"/>
        <end position="332"/>
    </location>
</feature>
<organism evidence="16 17">
    <name type="scientific">Tothia fuscella</name>
    <dbReference type="NCBI Taxonomy" id="1048955"/>
    <lineage>
        <taxon>Eukaryota</taxon>
        <taxon>Fungi</taxon>
        <taxon>Dikarya</taxon>
        <taxon>Ascomycota</taxon>
        <taxon>Pezizomycotina</taxon>
        <taxon>Dothideomycetes</taxon>
        <taxon>Pleosporomycetidae</taxon>
        <taxon>Venturiales</taxon>
        <taxon>Cylindrosympodiaceae</taxon>
        <taxon>Tothia</taxon>
    </lineage>
</organism>
<dbReference type="GO" id="GO:0034727">
    <property type="term" value="P:piecemeal microautophagy of the nucleus"/>
    <property type="evidence" value="ECO:0007669"/>
    <property type="project" value="TreeGrafter"/>
</dbReference>
<keyword evidence="6 16" id="KW-0418">Kinase</keyword>
<feature type="compositionally biased region" description="Polar residues" evidence="14">
    <location>
        <begin position="789"/>
        <end position="802"/>
    </location>
</feature>
<dbReference type="Proteomes" id="UP000800235">
    <property type="component" value="Unassembled WGS sequence"/>
</dbReference>
<keyword evidence="7 13" id="KW-0067">ATP-binding</keyword>
<gene>
    <name evidence="16" type="ORF">EJ08DRAFT_387530</name>
</gene>
<keyword evidence="17" id="KW-1185">Reference proteome</keyword>
<dbReference type="Gene3D" id="1.10.510.10">
    <property type="entry name" value="Transferase(Phosphotransferase) domain 1"/>
    <property type="match status" value="1"/>
</dbReference>
<dbReference type="GO" id="GO:0034045">
    <property type="term" value="C:phagophore assembly site membrane"/>
    <property type="evidence" value="ECO:0007669"/>
    <property type="project" value="UniProtKB-SubCell"/>
</dbReference>
<evidence type="ECO:0000256" key="5">
    <source>
        <dbReference type="ARBA" id="ARBA00022741"/>
    </source>
</evidence>
<evidence type="ECO:0000256" key="14">
    <source>
        <dbReference type="SAM" id="MobiDB-lite"/>
    </source>
</evidence>
<dbReference type="GO" id="GO:0061709">
    <property type="term" value="P:reticulophagy"/>
    <property type="evidence" value="ECO:0007669"/>
    <property type="project" value="TreeGrafter"/>
</dbReference>
<evidence type="ECO:0000259" key="15">
    <source>
        <dbReference type="PROSITE" id="PS50011"/>
    </source>
</evidence>
<feature type="compositionally biased region" description="Basic and acidic residues" evidence="14">
    <location>
        <begin position="382"/>
        <end position="397"/>
    </location>
</feature>
<comment type="subcellular location">
    <subcellularLocation>
        <location evidence="1">Preautophagosomal structure membrane</location>
        <topology evidence="1">Peripheral membrane protein</topology>
    </subcellularLocation>
</comment>
<evidence type="ECO:0000256" key="4">
    <source>
        <dbReference type="ARBA" id="ARBA00022679"/>
    </source>
</evidence>
<evidence type="ECO:0000256" key="12">
    <source>
        <dbReference type="ARBA" id="ARBA00048679"/>
    </source>
</evidence>
<dbReference type="GO" id="GO:0015031">
    <property type="term" value="P:protein transport"/>
    <property type="evidence" value="ECO:0007669"/>
    <property type="project" value="UniProtKB-KW"/>
</dbReference>
<sequence length="949" mass="105427">MDRNSRGIRRPAPPAMPEPVIIGDYERSDEIGKGSFAMVFRGVHVKKGALVAIKSVNVTKLSKKLRDNLEEEVNILKSLHHPHIVALFSCRESRTQMHLIMEFCELGDLSSFIRKRDSSKLRSHPALVDMFNKYPCPKEGALNEVVTRHFAQQIGSALEFMRTRNLLHRDIKPQNLLLVPSAVWTSKYGADRAPLMVDEQQEGKPAGIASLPMLKVADFGFARHLPSLTLAETLCGSPLYMAPEILRYEKYDAAADLWSVGTVLHEMVTGRPPFRAANHMELLRKIEKNDDKIKFPDGVQVSRAMKNLIRALLMRAPVTRISYVDFFNDPVIKGEIPGLVGEDIPVTARAESESSGVYYDTVERREEPELAPKQPPVSRRLSIREATRDVVDRREAPKSPLAGEPSRPRERRPTLTSHTTAPATSRVPPAAAAAMERRNSRAAPPGPSMLKEHLNRERGVIDEKALREAREHAAQDIAFERDYVVVEKRQVEVNAFADELANSPHVQGQREQQGQMIRRATTTGTPLSQTAPQSRQSNAMQIINRQAPLHSRGGSYERRYGRSPTSATSAISKALNMASLRVLGLGFSPPLGKGPSPPQGYNPYPSYPIDKSESRLIGDGRQKESPDEDVRIVIHLEKLANRSDTVWGFAEVKYQQIIPSPPLHPHGLGIADTKNDDEAIEEEDLTVDQMVAVSEEALVLFVKTLSILTNLMKSAAFWWEQRNRGEVIDAPRSAPVRSNSQNMGTKVNGVVQWARNKFNDCLEKSEVVGRKLVDAQKKLPQDDPGHPSNHPSNSQFSANSIGTSTDHINLTTGITAEKLMYDRAIEMSRSAALNELTNENIEGGILSYRTAISLMEAIIDHDEDLPGYRKPLKDDRAEEDIINGLDPDDWATVKTMIKGMKERLRSLRSKQEAQKANRRALTAAAAAPKASSGRNSSSATPQMANTPPK</sequence>
<keyword evidence="5 13" id="KW-0547">Nucleotide-binding</keyword>
<comment type="caution">
    <text evidence="16">The sequence shown here is derived from an EMBL/GenBank/DDBJ whole genome shotgun (WGS) entry which is preliminary data.</text>
</comment>
<dbReference type="PROSITE" id="PS00107">
    <property type="entry name" value="PROTEIN_KINASE_ATP"/>
    <property type="match status" value="1"/>
</dbReference>
<dbReference type="PANTHER" id="PTHR24348:SF22">
    <property type="entry name" value="NON-SPECIFIC SERINE_THREONINE PROTEIN KINASE"/>
    <property type="match status" value="1"/>
</dbReference>
<keyword evidence="8" id="KW-0813">Transport</keyword>
<keyword evidence="8" id="KW-0653">Protein transport</keyword>
<dbReference type="PANTHER" id="PTHR24348">
    <property type="entry name" value="SERINE/THREONINE-PROTEIN KINASE UNC-51-RELATED"/>
    <property type="match status" value="1"/>
</dbReference>
<dbReference type="InterPro" id="IPR011009">
    <property type="entry name" value="Kinase-like_dom_sf"/>
</dbReference>
<comment type="catalytic activity">
    <reaction evidence="12">
        <text>L-seryl-[protein] + ATP = O-phospho-L-seryl-[protein] + ADP + H(+)</text>
        <dbReference type="Rhea" id="RHEA:17989"/>
        <dbReference type="Rhea" id="RHEA-COMP:9863"/>
        <dbReference type="Rhea" id="RHEA-COMP:11604"/>
        <dbReference type="ChEBI" id="CHEBI:15378"/>
        <dbReference type="ChEBI" id="CHEBI:29999"/>
        <dbReference type="ChEBI" id="CHEBI:30616"/>
        <dbReference type="ChEBI" id="CHEBI:83421"/>
        <dbReference type="ChEBI" id="CHEBI:456216"/>
        <dbReference type="EC" id="2.7.11.1"/>
    </reaction>
</comment>